<proteinExistence type="predicted"/>
<gene>
    <name evidence="1" type="ORF">M0R45_026007</name>
</gene>
<name>A0AAW1WZV7_RUBAR</name>
<organism evidence="1 2">
    <name type="scientific">Rubus argutus</name>
    <name type="common">Southern blackberry</name>
    <dbReference type="NCBI Taxonomy" id="59490"/>
    <lineage>
        <taxon>Eukaryota</taxon>
        <taxon>Viridiplantae</taxon>
        <taxon>Streptophyta</taxon>
        <taxon>Embryophyta</taxon>
        <taxon>Tracheophyta</taxon>
        <taxon>Spermatophyta</taxon>
        <taxon>Magnoliopsida</taxon>
        <taxon>eudicotyledons</taxon>
        <taxon>Gunneridae</taxon>
        <taxon>Pentapetalae</taxon>
        <taxon>rosids</taxon>
        <taxon>fabids</taxon>
        <taxon>Rosales</taxon>
        <taxon>Rosaceae</taxon>
        <taxon>Rosoideae</taxon>
        <taxon>Rosoideae incertae sedis</taxon>
        <taxon>Rubus</taxon>
    </lineage>
</organism>
<accession>A0AAW1WZV7</accession>
<evidence type="ECO:0000313" key="2">
    <source>
        <dbReference type="Proteomes" id="UP001457282"/>
    </source>
</evidence>
<reference evidence="1 2" key="1">
    <citation type="journal article" date="2023" name="G3 (Bethesda)">
        <title>A chromosome-length genome assembly and annotation of blackberry (Rubus argutus, cv. 'Hillquist').</title>
        <authorList>
            <person name="Bruna T."/>
            <person name="Aryal R."/>
            <person name="Dudchenko O."/>
            <person name="Sargent D.J."/>
            <person name="Mead D."/>
            <person name="Buti M."/>
            <person name="Cavallini A."/>
            <person name="Hytonen T."/>
            <person name="Andres J."/>
            <person name="Pham M."/>
            <person name="Weisz D."/>
            <person name="Mascagni F."/>
            <person name="Usai G."/>
            <person name="Natali L."/>
            <person name="Bassil N."/>
            <person name="Fernandez G.E."/>
            <person name="Lomsadze A."/>
            <person name="Armour M."/>
            <person name="Olukolu B."/>
            <person name="Poorten T."/>
            <person name="Britton C."/>
            <person name="Davik J."/>
            <person name="Ashrafi H."/>
            <person name="Aiden E.L."/>
            <person name="Borodovsky M."/>
            <person name="Worthington M."/>
        </authorList>
    </citation>
    <scope>NUCLEOTIDE SEQUENCE [LARGE SCALE GENOMIC DNA]</scope>
    <source>
        <strain evidence="1">PI 553951</strain>
    </source>
</reference>
<dbReference type="Proteomes" id="UP001457282">
    <property type="component" value="Unassembled WGS sequence"/>
</dbReference>
<evidence type="ECO:0000313" key="1">
    <source>
        <dbReference type="EMBL" id="KAK9928890.1"/>
    </source>
</evidence>
<dbReference type="EMBL" id="JBEDUW010000005">
    <property type="protein sequence ID" value="KAK9928890.1"/>
    <property type="molecule type" value="Genomic_DNA"/>
</dbReference>
<sequence length="115" mass="12542">MSKPMGTSLVNCYESKHLTLNTERKYLVNPGNYEENGLFVQKFLAGHILCTIILGLASSCKAASIQIQTAISFTLKPDHHHQAKMAGASPRATILPSPPFSQAVVYKEIPLCLLS</sequence>
<comment type="caution">
    <text evidence="1">The sequence shown here is derived from an EMBL/GenBank/DDBJ whole genome shotgun (WGS) entry which is preliminary data.</text>
</comment>
<keyword evidence="2" id="KW-1185">Reference proteome</keyword>
<protein>
    <submittedName>
        <fullName evidence="1">Uncharacterized protein</fullName>
    </submittedName>
</protein>
<dbReference type="AlphaFoldDB" id="A0AAW1WZV7"/>